<dbReference type="EMBL" id="KP795478">
    <property type="protein sequence ID" value="AKN36243.1"/>
    <property type="molecule type" value="Genomic_DNA"/>
</dbReference>
<dbReference type="AlphaFoldDB" id="A0A0H3ZJS8"/>
<accession>A0A0H3ZJS8</accession>
<evidence type="ECO:0000313" key="1">
    <source>
        <dbReference type="EMBL" id="AKN36243.1"/>
    </source>
</evidence>
<organism evidence="1">
    <name type="scientific">Vibrio tasmaniensis</name>
    <dbReference type="NCBI Taxonomy" id="212663"/>
    <lineage>
        <taxon>Bacteria</taxon>
        <taxon>Pseudomonadati</taxon>
        <taxon>Pseudomonadota</taxon>
        <taxon>Gammaproteobacteria</taxon>
        <taxon>Vibrionales</taxon>
        <taxon>Vibrionaceae</taxon>
        <taxon>Vibrio</taxon>
    </lineage>
</organism>
<protein>
    <submittedName>
        <fullName evidence="1">Uncharacterized protein</fullName>
    </submittedName>
</protein>
<sequence length="119" mass="13765">MKQKWESPTLMFFMELMTKAMKMVCVVLTQKLNKSTETRMKQSVLLTTLDLNMVEKVKGENMHKNKALDILKKSFSNVNEEEIKSLNPYVEIEKGNSTVTLDGEFSLEELQAIVVWMET</sequence>
<proteinExistence type="predicted"/>
<reference evidence="1" key="1">
    <citation type="journal article" date="2015" name="MBio">
        <title>Eco-Evolutionary Dynamics of Episomes among Ecologically Cohesive Bacterial Populations.</title>
        <authorList>
            <person name="Xue H."/>
            <person name="Cordero O.X."/>
            <person name="Camas F.M."/>
            <person name="Trimble W."/>
            <person name="Meyer F."/>
            <person name="Guglielmini J."/>
            <person name="Rocha E.P."/>
            <person name="Polz M.F."/>
        </authorList>
    </citation>
    <scope>NUCLEOTIDE SEQUENCE</scope>
    <source>
        <strain evidence="1">FF_174</strain>
    </source>
</reference>
<name>A0A0H3ZJS8_9VIBR</name>